<evidence type="ECO:0000259" key="1">
    <source>
        <dbReference type="Pfam" id="PF07075"/>
    </source>
</evidence>
<evidence type="ECO:0000259" key="2">
    <source>
        <dbReference type="Pfam" id="PF20732"/>
    </source>
</evidence>
<dbReference type="Pfam" id="PF20732">
    <property type="entry name" value="NamZ_C"/>
    <property type="match status" value="1"/>
</dbReference>
<dbReference type="AlphaFoldDB" id="A0A7C5EMA7"/>
<gene>
    <name evidence="3" type="ORF">ENW48_06820</name>
</gene>
<dbReference type="InterPro" id="IPR048503">
    <property type="entry name" value="NamZ_C"/>
</dbReference>
<sequence>MEKVIPGLEIFLAEPPAWAAAGAKFALLCHAASIDRHYRPAPELIARRFPGQLKVLFGPQHGFGGEKQDNMVSSADCRHPRLGIPVISLYGPRLEPPLEILAQVEVVLVDLMEVGTRVYTYGATLAKLMAGAAQVGVKVAVLDRPNPIGGLQVEGNLLKPQWASLVGPYPLPMRHGFTLGELARYYNATQNLGCDLEVVPARGWRRSQYFDESGLPWVMPSPNLPTLEGALVYPGQVLLEGTNLSEGRGTTRPFEYFGAPFLEPDKILTLLSKPGPLPGVVLREVVFEPTFHKWAGQLCRGFQLHVTDRQTFKPYFTTLSLLQAIIELYPRQFAWRLPPYEYETERLPIDLLTGDSAIREGLEQGVPVAELEAAWKKELSGFREKCREFWLYRD</sequence>
<dbReference type="InterPro" id="IPR048502">
    <property type="entry name" value="NamZ_N"/>
</dbReference>
<dbReference type="Gene3D" id="3.90.1150.140">
    <property type="match status" value="1"/>
</dbReference>
<dbReference type="Pfam" id="PF07075">
    <property type="entry name" value="NamZ_N"/>
    <property type="match status" value="1"/>
</dbReference>
<dbReference type="Gene3D" id="3.40.50.12170">
    <property type="entry name" value="Uncharacterised protein PF07075, DUF1343"/>
    <property type="match status" value="1"/>
</dbReference>
<dbReference type="PANTHER" id="PTHR42915:SF1">
    <property type="entry name" value="PEPTIDOGLYCAN BETA-N-ACETYLMURAMIDASE NAMZ"/>
    <property type="match status" value="1"/>
</dbReference>
<proteinExistence type="predicted"/>
<accession>A0A7C5EMA7</accession>
<feature type="domain" description="Peptidoglycan beta-N-acetylmuramidase NamZ N-terminal" evidence="1">
    <location>
        <begin position="26"/>
        <end position="227"/>
    </location>
</feature>
<dbReference type="GO" id="GO:0033922">
    <property type="term" value="F:peptidoglycan beta-N-acetylmuramidase activity"/>
    <property type="evidence" value="ECO:0007669"/>
    <property type="project" value="InterPro"/>
</dbReference>
<name>A0A7C5EMA7_9BACT</name>
<feature type="domain" description="Peptidoglycan beta-N-acetylmuramidase NamZ C-terminal" evidence="2">
    <location>
        <begin position="231"/>
        <end position="392"/>
    </location>
</feature>
<dbReference type="InterPro" id="IPR008302">
    <property type="entry name" value="NamZ"/>
</dbReference>
<comment type="caution">
    <text evidence="3">The sequence shown here is derived from an EMBL/GenBank/DDBJ whole genome shotgun (WGS) entry which is preliminary data.</text>
</comment>
<protein>
    <submittedName>
        <fullName evidence="3">DUF1343 domain-containing protein</fullName>
    </submittedName>
</protein>
<dbReference type="PIRSF" id="PIRSF016719">
    <property type="entry name" value="UCP016719"/>
    <property type="match status" value="1"/>
</dbReference>
<dbReference type="EMBL" id="DTKJ01000047">
    <property type="protein sequence ID" value="HGZ11916.1"/>
    <property type="molecule type" value="Genomic_DNA"/>
</dbReference>
<organism evidence="3">
    <name type="scientific">Desulfobacca acetoxidans</name>
    <dbReference type="NCBI Taxonomy" id="60893"/>
    <lineage>
        <taxon>Bacteria</taxon>
        <taxon>Pseudomonadati</taxon>
        <taxon>Thermodesulfobacteriota</taxon>
        <taxon>Desulfobaccia</taxon>
        <taxon>Desulfobaccales</taxon>
        <taxon>Desulfobaccaceae</taxon>
        <taxon>Desulfobacca</taxon>
    </lineage>
</organism>
<dbReference type="PANTHER" id="PTHR42915">
    <property type="entry name" value="HYPOTHETICAL 460 KDA PROTEIN IN FEUA-SIGW INTERGENIC REGION [PRECURSOR]"/>
    <property type="match status" value="1"/>
</dbReference>
<reference evidence="3" key="1">
    <citation type="journal article" date="2020" name="mSystems">
        <title>Genome- and Community-Level Interaction Insights into Carbon Utilization and Element Cycling Functions of Hydrothermarchaeota in Hydrothermal Sediment.</title>
        <authorList>
            <person name="Zhou Z."/>
            <person name="Liu Y."/>
            <person name="Xu W."/>
            <person name="Pan J."/>
            <person name="Luo Z.H."/>
            <person name="Li M."/>
        </authorList>
    </citation>
    <scope>NUCLEOTIDE SEQUENCE [LARGE SCALE GENOMIC DNA]</scope>
    <source>
        <strain evidence="3">SpSt-853</strain>
    </source>
</reference>
<evidence type="ECO:0000313" key="3">
    <source>
        <dbReference type="EMBL" id="HGZ11916.1"/>
    </source>
</evidence>